<dbReference type="InterPro" id="IPR036737">
    <property type="entry name" value="OmpA-like_sf"/>
</dbReference>
<keyword evidence="2 4" id="KW-0472">Membrane</keyword>
<evidence type="ECO:0000256" key="3">
    <source>
        <dbReference type="ARBA" id="ARBA00023237"/>
    </source>
</evidence>
<dbReference type="GO" id="GO:0009279">
    <property type="term" value="C:cell outer membrane"/>
    <property type="evidence" value="ECO:0007669"/>
    <property type="project" value="UniProtKB-SubCell"/>
</dbReference>
<keyword evidence="5" id="KW-0812">Transmembrane</keyword>
<evidence type="ECO:0000313" key="7">
    <source>
        <dbReference type="EMBL" id="TRW16700.1"/>
    </source>
</evidence>
<dbReference type="PROSITE" id="PS51123">
    <property type="entry name" value="OMPA_2"/>
    <property type="match status" value="1"/>
</dbReference>
<dbReference type="PRINTS" id="PR01023">
    <property type="entry name" value="NAFLGMOTY"/>
</dbReference>
<dbReference type="Proteomes" id="UP000317894">
    <property type="component" value="Unassembled WGS sequence"/>
</dbReference>
<comment type="subcellular location">
    <subcellularLocation>
        <location evidence="1">Cell outer membrane</location>
    </subcellularLocation>
</comment>
<keyword evidence="3" id="KW-0998">Cell outer membrane</keyword>
<dbReference type="PROSITE" id="PS51257">
    <property type="entry name" value="PROKAR_LIPOPROTEIN"/>
    <property type="match status" value="1"/>
</dbReference>
<proteinExistence type="predicted"/>
<evidence type="ECO:0000313" key="8">
    <source>
        <dbReference type="Proteomes" id="UP000317894"/>
    </source>
</evidence>
<organism evidence="7 8">
    <name type="scientific">Glacieibacterium frigidum</name>
    <dbReference type="NCBI Taxonomy" id="2593303"/>
    <lineage>
        <taxon>Bacteria</taxon>
        <taxon>Pseudomonadati</taxon>
        <taxon>Pseudomonadota</taxon>
        <taxon>Alphaproteobacteria</taxon>
        <taxon>Sphingomonadales</taxon>
        <taxon>Sphingosinicellaceae</taxon>
        <taxon>Glacieibacterium</taxon>
    </lineage>
</organism>
<dbReference type="AlphaFoldDB" id="A0A552UEP9"/>
<reference evidence="7 8" key="1">
    <citation type="submission" date="2019-07" db="EMBL/GenBank/DDBJ databases">
        <title>Novel species isolated from glacier.</title>
        <authorList>
            <person name="Liu Q."/>
            <person name="Xin Y.-H."/>
        </authorList>
    </citation>
    <scope>NUCLEOTIDE SEQUENCE [LARGE SCALE GENOMIC DNA]</scope>
    <source>
        <strain evidence="7 8">LB1R16</strain>
    </source>
</reference>
<dbReference type="Pfam" id="PF13488">
    <property type="entry name" value="Gly-zipper_Omp"/>
    <property type="match status" value="1"/>
</dbReference>
<dbReference type="InterPro" id="IPR006665">
    <property type="entry name" value="OmpA-like"/>
</dbReference>
<dbReference type="CDD" id="cd07185">
    <property type="entry name" value="OmpA_C-like"/>
    <property type="match status" value="1"/>
</dbReference>
<dbReference type="Pfam" id="PF00691">
    <property type="entry name" value="OmpA"/>
    <property type="match status" value="1"/>
</dbReference>
<keyword evidence="5" id="KW-1133">Transmembrane helix</keyword>
<dbReference type="EMBL" id="VJWA01000001">
    <property type="protein sequence ID" value="TRW16700.1"/>
    <property type="molecule type" value="Genomic_DNA"/>
</dbReference>
<dbReference type="PANTHER" id="PTHR30329:SF21">
    <property type="entry name" value="LIPOPROTEIN YIAD-RELATED"/>
    <property type="match status" value="1"/>
</dbReference>
<dbReference type="PANTHER" id="PTHR30329">
    <property type="entry name" value="STATOR ELEMENT OF FLAGELLAR MOTOR COMPLEX"/>
    <property type="match status" value="1"/>
</dbReference>
<comment type="caution">
    <text evidence="7">The sequence shown here is derived from an EMBL/GenBank/DDBJ whole genome shotgun (WGS) entry which is preliminary data.</text>
</comment>
<dbReference type="InterPro" id="IPR039567">
    <property type="entry name" value="Gly-zipper"/>
</dbReference>
<dbReference type="OrthoDB" id="9782229at2"/>
<dbReference type="PRINTS" id="PR01021">
    <property type="entry name" value="OMPADOMAIN"/>
</dbReference>
<dbReference type="InterPro" id="IPR006690">
    <property type="entry name" value="OMPA-like_CS"/>
</dbReference>
<evidence type="ECO:0000256" key="2">
    <source>
        <dbReference type="ARBA" id="ARBA00023136"/>
    </source>
</evidence>
<dbReference type="PROSITE" id="PS01068">
    <property type="entry name" value="OMPA_1"/>
    <property type="match status" value="1"/>
</dbReference>
<protein>
    <submittedName>
        <fullName evidence="7">OmpA family protein</fullName>
    </submittedName>
</protein>
<evidence type="ECO:0000259" key="6">
    <source>
        <dbReference type="PROSITE" id="PS51123"/>
    </source>
</evidence>
<feature type="domain" description="OmpA-like" evidence="6">
    <location>
        <begin position="101"/>
        <end position="218"/>
    </location>
</feature>
<evidence type="ECO:0000256" key="1">
    <source>
        <dbReference type="ARBA" id="ARBA00004442"/>
    </source>
</evidence>
<evidence type="ECO:0000256" key="4">
    <source>
        <dbReference type="PROSITE-ProRule" id="PRU00473"/>
    </source>
</evidence>
<sequence length="227" mass="23681">MFKPRVLVIATIASLGLAGCVTDPDTGQQRVSKAGIGVGAGAVTGAVLGAILGGRNNRAETIIGAGLGAVAGGAVGGYMDRQERELRARTAGTGVEVVRRGDNLDLRMPSGITFDFNSAAVKTPFRGTLDQVAQTLGSYQSTYVDVTGHTDSVGTDAVNQRLSEERALAVADYLSARGVNRARIATRGFGKSQPIASNADEAGRAQNRRVEIHISPIVEDDFRGRRG</sequence>
<dbReference type="SUPFAM" id="SSF103088">
    <property type="entry name" value="OmpA-like"/>
    <property type="match status" value="1"/>
</dbReference>
<dbReference type="InterPro" id="IPR006664">
    <property type="entry name" value="OMP_bac"/>
</dbReference>
<accession>A0A552UEP9</accession>
<dbReference type="InterPro" id="IPR050330">
    <property type="entry name" value="Bact_OuterMem_StrucFunc"/>
</dbReference>
<feature type="transmembrane region" description="Helical" evidence="5">
    <location>
        <begin position="34"/>
        <end position="54"/>
    </location>
</feature>
<keyword evidence="8" id="KW-1185">Reference proteome</keyword>
<evidence type="ECO:0000256" key="5">
    <source>
        <dbReference type="SAM" id="Phobius"/>
    </source>
</evidence>
<dbReference type="RefSeq" id="WP_143554244.1">
    <property type="nucleotide sequence ID" value="NZ_VJWA01000001.1"/>
</dbReference>
<dbReference type="Gene3D" id="3.30.1330.60">
    <property type="entry name" value="OmpA-like domain"/>
    <property type="match status" value="1"/>
</dbReference>
<gene>
    <name evidence="7" type="ORF">FMM06_00325</name>
</gene>
<name>A0A552UEP9_9SPHN</name>
<feature type="transmembrane region" description="Helical" evidence="5">
    <location>
        <begin position="61"/>
        <end position="79"/>
    </location>
</feature>